<sequence length="336" mass="38808">MESFTKEENKKEGDDHHALLQEIEHTISTLPKERGWLLEHFYNYKGFWFEKPIIQGIIIAQKYFEAKSDIVLLASYPRSGTTWMKALLFTIKNRSRRDICSDTHPFLTCNPHECVPFIEFYACNHPLAPTPSTALLATHIPYPFIPESIKHSNSPIIYVYREPKDVLISCWHFLNKLRARELPQLSLEEALDFFSSGVSAFGPYWDHLLGYWKASLEVPNKILFIKYEHMKRNPIPHVKRLAEFIGHPFSLEEGAGAIQKAINLYSFDNLSNLVVNKAELIGTSVPGINISNSMFFRNGKVEDYKNYFTEEMKRLDEIMEQKLRGSGFETLASPDD</sequence>
<dbReference type="AlphaFoldDB" id="A0AAD3T983"/>
<evidence type="ECO:0000256" key="3">
    <source>
        <dbReference type="RuleBase" id="RU361155"/>
    </source>
</evidence>
<keyword evidence="2 3" id="KW-0808">Transferase</keyword>
<evidence type="ECO:0000256" key="2">
    <source>
        <dbReference type="ARBA" id="ARBA00022679"/>
    </source>
</evidence>
<dbReference type="Gene3D" id="3.40.50.300">
    <property type="entry name" value="P-loop containing nucleotide triphosphate hydrolases"/>
    <property type="match status" value="1"/>
</dbReference>
<dbReference type="EMBL" id="BSYO01000027">
    <property type="protein sequence ID" value="GMH24291.1"/>
    <property type="molecule type" value="Genomic_DNA"/>
</dbReference>
<evidence type="ECO:0000313" key="5">
    <source>
        <dbReference type="EMBL" id="GMH24291.1"/>
    </source>
</evidence>
<dbReference type="EC" id="2.8.2.-" evidence="3"/>
<proteinExistence type="inferred from homology"/>
<organism evidence="5 6">
    <name type="scientific">Nepenthes gracilis</name>
    <name type="common">Slender pitcher plant</name>
    <dbReference type="NCBI Taxonomy" id="150966"/>
    <lineage>
        <taxon>Eukaryota</taxon>
        <taxon>Viridiplantae</taxon>
        <taxon>Streptophyta</taxon>
        <taxon>Embryophyta</taxon>
        <taxon>Tracheophyta</taxon>
        <taxon>Spermatophyta</taxon>
        <taxon>Magnoliopsida</taxon>
        <taxon>eudicotyledons</taxon>
        <taxon>Gunneridae</taxon>
        <taxon>Pentapetalae</taxon>
        <taxon>Caryophyllales</taxon>
        <taxon>Nepenthaceae</taxon>
        <taxon>Nepenthes</taxon>
    </lineage>
</organism>
<dbReference type="SUPFAM" id="SSF52540">
    <property type="entry name" value="P-loop containing nucleoside triphosphate hydrolases"/>
    <property type="match status" value="1"/>
</dbReference>
<accession>A0AAD3T983</accession>
<feature type="domain" description="Sulfotransferase" evidence="4">
    <location>
        <begin position="71"/>
        <end position="327"/>
    </location>
</feature>
<dbReference type="InterPro" id="IPR027417">
    <property type="entry name" value="P-loop_NTPase"/>
</dbReference>
<reference evidence="5" key="1">
    <citation type="submission" date="2023-05" db="EMBL/GenBank/DDBJ databases">
        <title>Nepenthes gracilis genome sequencing.</title>
        <authorList>
            <person name="Fukushima K."/>
        </authorList>
    </citation>
    <scope>NUCLEOTIDE SEQUENCE</scope>
    <source>
        <strain evidence="5">SING2019-196</strain>
    </source>
</reference>
<dbReference type="Pfam" id="PF00685">
    <property type="entry name" value="Sulfotransfer_1"/>
    <property type="match status" value="1"/>
</dbReference>
<comment type="caution">
    <text evidence="5">The sequence shown here is derived from an EMBL/GenBank/DDBJ whole genome shotgun (WGS) entry which is preliminary data.</text>
</comment>
<keyword evidence="6" id="KW-1185">Reference proteome</keyword>
<protein>
    <recommendedName>
        <fullName evidence="3">Sulfotransferase</fullName>
        <ecNumber evidence="3">2.8.2.-</ecNumber>
    </recommendedName>
</protein>
<evidence type="ECO:0000313" key="6">
    <source>
        <dbReference type="Proteomes" id="UP001279734"/>
    </source>
</evidence>
<name>A0AAD3T983_NEPGR</name>
<dbReference type="PANTHER" id="PTHR11783">
    <property type="entry name" value="SULFOTRANSFERASE SULT"/>
    <property type="match status" value="1"/>
</dbReference>
<gene>
    <name evidence="5" type="ORF">Nepgr_026134</name>
</gene>
<evidence type="ECO:0000259" key="4">
    <source>
        <dbReference type="Pfam" id="PF00685"/>
    </source>
</evidence>
<evidence type="ECO:0000256" key="1">
    <source>
        <dbReference type="ARBA" id="ARBA00005771"/>
    </source>
</evidence>
<comment type="similarity">
    <text evidence="1 3">Belongs to the sulfotransferase 1 family.</text>
</comment>
<dbReference type="InterPro" id="IPR000863">
    <property type="entry name" value="Sulfotransferase_dom"/>
</dbReference>
<dbReference type="GO" id="GO:0008146">
    <property type="term" value="F:sulfotransferase activity"/>
    <property type="evidence" value="ECO:0007669"/>
    <property type="project" value="InterPro"/>
</dbReference>
<dbReference type="Proteomes" id="UP001279734">
    <property type="component" value="Unassembled WGS sequence"/>
</dbReference>